<evidence type="ECO:0000313" key="7">
    <source>
        <dbReference type="Proteomes" id="UP000066284"/>
    </source>
</evidence>
<proteinExistence type="predicted"/>
<dbReference type="Gene3D" id="1.10.1660.10">
    <property type="match status" value="1"/>
</dbReference>
<accession>A0A0S4KNK3</accession>
<evidence type="ECO:0000256" key="2">
    <source>
        <dbReference type="ARBA" id="ARBA00023125"/>
    </source>
</evidence>
<dbReference type="InterPro" id="IPR047057">
    <property type="entry name" value="MerR_fam"/>
</dbReference>
<reference evidence="7" key="1">
    <citation type="submission" date="2015-09" db="EMBL/GenBank/DDBJ databases">
        <authorList>
            <person name="Daims H."/>
        </authorList>
    </citation>
    <scope>NUCLEOTIDE SEQUENCE [LARGE SCALE GENOMIC DNA]</scope>
</reference>
<dbReference type="Pfam" id="PF00376">
    <property type="entry name" value="MerR"/>
    <property type="match status" value="1"/>
</dbReference>
<dbReference type="RefSeq" id="WP_082633578.1">
    <property type="nucleotide sequence ID" value="NZ_LN885086.1"/>
</dbReference>
<dbReference type="EMBL" id="LN885086">
    <property type="protein sequence ID" value="CUQ66035.1"/>
    <property type="molecule type" value="Genomic_DNA"/>
</dbReference>
<keyword evidence="1" id="KW-0805">Transcription regulation</keyword>
<dbReference type="SMART" id="SM00422">
    <property type="entry name" value="HTH_MERR"/>
    <property type="match status" value="1"/>
</dbReference>
<evidence type="ECO:0000259" key="5">
    <source>
        <dbReference type="PROSITE" id="PS50937"/>
    </source>
</evidence>
<dbReference type="PRINTS" id="PR00040">
    <property type="entry name" value="HTHMERR"/>
</dbReference>
<dbReference type="InterPro" id="IPR000551">
    <property type="entry name" value="MerR-type_HTH_dom"/>
</dbReference>
<organism evidence="6 7">
    <name type="scientific">Candidatus Nitrospira inopinata</name>
    <dbReference type="NCBI Taxonomy" id="1715989"/>
    <lineage>
        <taxon>Bacteria</taxon>
        <taxon>Pseudomonadati</taxon>
        <taxon>Nitrospirota</taxon>
        <taxon>Nitrospiria</taxon>
        <taxon>Nitrospirales</taxon>
        <taxon>Nitrospiraceae</taxon>
        <taxon>Nitrospira</taxon>
    </lineage>
</organism>
<dbReference type="InterPro" id="IPR015358">
    <property type="entry name" value="Tscrpt_reg_MerR_DNA-bd"/>
</dbReference>
<keyword evidence="7" id="KW-1185">Reference proteome</keyword>
<dbReference type="InterPro" id="IPR009061">
    <property type="entry name" value="DNA-bd_dom_put_sf"/>
</dbReference>
<evidence type="ECO:0000256" key="4">
    <source>
        <dbReference type="SAM" id="MobiDB-lite"/>
    </source>
</evidence>
<dbReference type="STRING" id="1715989.NITINOP_1060"/>
<dbReference type="PROSITE" id="PS50937">
    <property type="entry name" value="HTH_MERR_2"/>
    <property type="match status" value="1"/>
</dbReference>
<dbReference type="PANTHER" id="PTHR30204">
    <property type="entry name" value="REDOX-CYCLING DRUG-SENSING TRANSCRIPTIONAL ACTIVATOR SOXR"/>
    <property type="match status" value="1"/>
</dbReference>
<dbReference type="Proteomes" id="UP000066284">
    <property type="component" value="Chromosome 1"/>
</dbReference>
<dbReference type="AlphaFoldDB" id="A0A0S4KNK3"/>
<dbReference type="PANTHER" id="PTHR30204:SF92">
    <property type="entry name" value="HTH-TYPE TRANSCRIPTIONAL REGULATOR ZNTR"/>
    <property type="match status" value="1"/>
</dbReference>
<dbReference type="GO" id="GO:0003700">
    <property type="term" value="F:DNA-binding transcription factor activity"/>
    <property type="evidence" value="ECO:0007669"/>
    <property type="project" value="InterPro"/>
</dbReference>
<feature type="region of interest" description="Disordered" evidence="4">
    <location>
        <begin position="136"/>
        <end position="174"/>
    </location>
</feature>
<evidence type="ECO:0000256" key="1">
    <source>
        <dbReference type="ARBA" id="ARBA00023015"/>
    </source>
</evidence>
<dbReference type="SUPFAM" id="SSF46955">
    <property type="entry name" value="Putative DNA-binding domain"/>
    <property type="match status" value="1"/>
</dbReference>
<gene>
    <name evidence="6" type="ORF">NITINOP_1060</name>
</gene>
<feature type="domain" description="HTH merR-type" evidence="5">
    <location>
        <begin position="9"/>
        <end position="76"/>
    </location>
</feature>
<dbReference type="KEGG" id="nio:NITINOP_1060"/>
<dbReference type="CDD" id="cd04770">
    <property type="entry name" value="HTH_HMRTR"/>
    <property type="match status" value="1"/>
</dbReference>
<keyword evidence="3" id="KW-0804">Transcription</keyword>
<dbReference type="OrthoDB" id="9802039at2"/>
<keyword evidence="2" id="KW-0238">DNA-binding</keyword>
<feature type="compositionally biased region" description="Basic and acidic residues" evidence="4">
    <location>
        <begin position="162"/>
        <end position="174"/>
    </location>
</feature>
<name>A0A0S4KNK3_9BACT</name>
<evidence type="ECO:0000313" key="6">
    <source>
        <dbReference type="EMBL" id="CUQ66035.1"/>
    </source>
</evidence>
<dbReference type="GO" id="GO:0003677">
    <property type="term" value="F:DNA binding"/>
    <property type="evidence" value="ECO:0007669"/>
    <property type="project" value="UniProtKB-KW"/>
</dbReference>
<protein>
    <submittedName>
        <fullName evidence="6">Mercuric resistance operon regulatory protein (Modular protein)</fullName>
    </submittedName>
</protein>
<evidence type="ECO:0000256" key="3">
    <source>
        <dbReference type="ARBA" id="ARBA00023163"/>
    </source>
</evidence>
<dbReference type="Pfam" id="PF09278">
    <property type="entry name" value="MerR-DNA-bind"/>
    <property type="match status" value="1"/>
</dbReference>
<sequence length="174" mass="19117">MGEACPIRTIGQLAEAGGVGVQTVRYYERRRLLLPTSRLPSGYRLYGAEALQRLRFIRNAQALGFTLREIEGLLNLRVSSAARCDEVQQAAQAKLVTVEAKIRDLEALARVLRTFIRSCRAGRPTEHCPILASLESPTLESNSKSNGGKFKKSNGGRGGKGRAKENQRRYESGG</sequence>